<reference evidence="1" key="1">
    <citation type="submission" date="2021-02" db="EMBL/GenBank/DDBJ databases">
        <authorList>
            <person name="Nowell W R."/>
        </authorList>
    </citation>
    <scope>NUCLEOTIDE SEQUENCE</scope>
</reference>
<organism evidence="1 2">
    <name type="scientific">Adineta ricciae</name>
    <name type="common">Rotifer</name>
    <dbReference type="NCBI Taxonomy" id="249248"/>
    <lineage>
        <taxon>Eukaryota</taxon>
        <taxon>Metazoa</taxon>
        <taxon>Spiralia</taxon>
        <taxon>Gnathifera</taxon>
        <taxon>Rotifera</taxon>
        <taxon>Eurotatoria</taxon>
        <taxon>Bdelloidea</taxon>
        <taxon>Adinetida</taxon>
        <taxon>Adinetidae</taxon>
        <taxon>Adineta</taxon>
    </lineage>
</organism>
<evidence type="ECO:0000313" key="1">
    <source>
        <dbReference type="EMBL" id="CAF1438173.1"/>
    </source>
</evidence>
<comment type="caution">
    <text evidence="1">The sequence shown here is derived from an EMBL/GenBank/DDBJ whole genome shotgun (WGS) entry which is preliminary data.</text>
</comment>
<dbReference type="AlphaFoldDB" id="A0A815NRQ7"/>
<accession>A0A815NRQ7</accession>
<sequence>MRLLALVLQNNQTVIELNLCSTRIKAPGTQYLAERLLKKVIFHTTKLVTAVQYILRPYSKLTKLYPYLTLTATKVIYMEYNVV</sequence>
<evidence type="ECO:0000313" key="2">
    <source>
        <dbReference type="Proteomes" id="UP000663852"/>
    </source>
</evidence>
<dbReference type="EMBL" id="CAJNOJ010000410">
    <property type="protein sequence ID" value="CAF1438173.1"/>
    <property type="molecule type" value="Genomic_DNA"/>
</dbReference>
<dbReference type="Proteomes" id="UP000663852">
    <property type="component" value="Unassembled WGS sequence"/>
</dbReference>
<protein>
    <submittedName>
        <fullName evidence="1">Uncharacterized protein</fullName>
    </submittedName>
</protein>
<proteinExistence type="predicted"/>
<dbReference type="SUPFAM" id="SSF52047">
    <property type="entry name" value="RNI-like"/>
    <property type="match status" value="1"/>
</dbReference>
<gene>
    <name evidence="1" type="ORF">EDS130_LOCUS38671</name>
</gene>
<name>A0A815NRQ7_ADIRI</name>